<comment type="caution">
    <text evidence="1">The sequence shown here is derived from an EMBL/GenBank/DDBJ whole genome shotgun (WGS) entry which is preliminary data.</text>
</comment>
<organism evidence="1 2">
    <name type="scientific">Streptomyces tricolor</name>
    <dbReference type="NCBI Taxonomy" id="68277"/>
    <lineage>
        <taxon>Bacteria</taxon>
        <taxon>Bacillati</taxon>
        <taxon>Actinomycetota</taxon>
        <taxon>Actinomycetes</taxon>
        <taxon>Kitasatosporales</taxon>
        <taxon>Streptomycetaceae</taxon>
        <taxon>Streptomyces</taxon>
        <taxon>Streptomyces violaceoruber group</taxon>
    </lineage>
</organism>
<dbReference type="Proteomes" id="UP001299012">
    <property type="component" value="Unassembled WGS sequence"/>
</dbReference>
<evidence type="ECO:0000313" key="2">
    <source>
        <dbReference type="Proteomes" id="UP001299012"/>
    </source>
</evidence>
<dbReference type="EMBL" id="JAKKZF010000102">
    <property type="protein sequence ID" value="MCG0066256.1"/>
    <property type="molecule type" value="Genomic_DNA"/>
</dbReference>
<gene>
    <name evidence="1" type="ORF">L0F81_23690</name>
</gene>
<dbReference type="RefSeq" id="WP_086699646.1">
    <property type="nucleotide sequence ID" value="NZ_JAKKZF010000102.1"/>
</dbReference>
<proteinExistence type="predicted"/>
<keyword evidence="2" id="KW-1185">Reference proteome</keyword>
<accession>A0ABS9JL50</accession>
<name>A0ABS9JL50_9ACTN</name>
<sequence length="126" mass="13810">MTIEATQPATNATTSVQLQSYMQALSLAEQIMSQTPAMPTEVDIVAAAWAPDSPEIRFYFHHNLDGLREFAAELRMEVSTEERENGQFYTEARLTAGNGVRLQAWTLSPRPVQEKGVGTEAPAVAA</sequence>
<reference evidence="1 2" key="1">
    <citation type="submission" date="2022-01" db="EMBL/GenBank/DDBJ databases">
        <title>Draft Genome Sequences of Seven Type Strains of the Genus Streptomyces.</title>
        <authorList>
            <person name="Aziz S."/>
            <person name="Coretto E."/>
            <person name="Chronakova A."/>
            <person name="Sproer C."/>
            <person name="Huber K."/>
            <person name="Nouioui I."/>
            <person name="Gross H."/>
        </authorList>
    </citation>
    <scope>NUCLEOTIDE SEQUENCE [LARGE SCALE GENOMIC DNA]</scope>
    <source>
        <strain evidence="1 2">DSM 41685</strain>
    </source>
</reference>
<protein>
    <submittedName>
        <fullName evidence="1">Uncharacterized protein</fullName>
    </submittedName>
</protein>
<evidence type="ECO:0000313" key="1">
    <source>
        <dbReference type="EMBL" id="MCG0066256.1"/>
    </source>
</evidence>